<dbReference type="InterPro" id="IPR036390">
    <property type="entry name" value="WH_DNA-bd_sf"/>
</dbReference>
<name>A0ABU2DU73_9MICC</name>
<evidence type="ECO:0000313" key="5">
    <source>
        <dbReference type="EMBL" id="MDR8019920.1"/>
    </source>
</evidence>
<protein>
    <submittedName>
        <fullName evidence="5">IclR family transcriptional regulator</fullName>
    </submittedName>
</protein>
<dbReference type="PANTHER" id="PTHR30136">
    <property type="entry name" value="HELIX-TURN-HELIX TRANSCRIPTIONAL REGULATOR, ICLR FAMILY"/>
    <property type="match status" value="1"/>
</dbReference>
<feature type="domain" description="IclR-ED" evidence="4">
    <location>
        <begin position="69"/>
        <end position="244"/>
    </location>
</feature>
<evidence type="ECO:0000256" key="2">
    <source>
        <dbReference type="ARBA" id="ARBA00023125"/>
    </source>
</evidence>
<dbReference type="Gene3D" id="1.10.10.10">
    <property type="entry name" value="Winged helix-like DNA-binding domain superfamily/Winged helix DNA-binding domain"/>
    <property type="match status" value="1"/>
</dbReference>
<dbReference type="SMART" id="SM00346">
    <property type="entry name" value="HTH_ICLR"/>
    <property type="match status" value="1"/>
</dbReference>
<evidence type="ECO:0000259" key="4">
    <source>
        <dbReference type="PROSITE" id="PS51078"/>
    </source>
</evidence>
<dbReference type="Pfam" id="PF01614">
    <property type="entry name" value="IclR_C"/>
    <property type="match status" value="1"/>
</dbReference>
<dbReference type="InterPro" id="IPR014757">
    <property type="entry name" value="Tscrpt_reg_IclR_C"/>
</dbReference>
<proteinExistence type="predicted"/>
<accession>A0ABU2DU73</accession>
<dbReference type="InterPro" id="IPR029016">
    <property type="entry name" value="GAF-like_dom_sf"/>
</dbReference>
<dbReference type="Proteomes" id="UP001251870">
    <property type="component" value="Unassembled WGS sequence"/>
</dbReference>
<dbReference type="InterPro" id="IPR050707">
    <property type="entry name" value="HTH_MetabolicPath_Reg"/>
</dbReference>
<evidence type="ECO:0000256" key="1">
    <source>
        <dbReference type="ARBA" id="ARBA00023015"/>
    </source>
</evidence>
<keyword evidence="1" id="KW-0805">Transcription regulation</keyword>
<keyword evidence="3" id="KW-0804">Transcription</keyword>
<gene>
    <name evidence="5" type="ORF">RIL96_10135</name>
</gene>
<dbReference type="SUPFAM" id="SSF46785">
    <property type="entry name" value="Winged helix' DNA-binding domain"/>
    <property type="match status" value="1"/>
</dbReference>
<comment type="caution">
    <text evidence="5">The sequence shown here is derived from an EMBL/GenBank/DDBJ whole genome shotgun (WGS) entry which is preliminary data.</text>
</comment>
<dbReference type="InterPro" id="IPR036388">
    <property type="entry name" value="WH-like_DNA-bd_sf"/>
</dbReference>
<evidence type="ECO:0000256" key="3">
    <source>
        <dbReference type="ARBA" id="ARBA00023163"/>
    </source>
</evidence>
<keyword evidence="6" id="KW-1185">Reference proteome</keyword>
<dbReference type="RefSeq" id="WP_310548907.1">
    <property type="nucleotide sequence ID" value="NZ_JAVKGR010000013.1"/>
</dbReference>
<evidence type="ECO:0000313" key="6">
    <source>
        <dbReference type="Proteomes" id="UP001251870"/>
    </source>
</evidence>
<sequence length="246" mass="26513">MANSPSGDSVLGRAVRLLEGFRGRAALTPSELSDRAGLPRTTGYRLIAEMSAQGLLTRSAGGLVEPGRLLWEIAQRSRLSRTLRQTALPFMQDVNAVVQHTTQLAVLSGTDVLIVERLSQHGAAANPAEVAGTMPVHLTSMGHVLLAFAEPTMTQAWLAEHRLITRRARPELPRELEEVRARGYARLSGEIDAQTTGLSVPIVDRSGHAEAALTVVVPRDSPQIPQFLMALQTAGHGISRALREDS</sequence>
<dbReference type="Gene3D" id="3.30.450.40">
    <property type="match status" value="1"/>
</dbReference>
<keyword evidence="2" id="KW-0238">DNA-binding</keyword>
<dbReference type="Pfam" id="PF09339">
    <property type="entry name" value="HTH_IclR"/>
    <property type="match status" value="1"/>
</dbReference>
<dbReference type="EMBL" id="JAVKGR010000013">
    <property type="protein sequence ID" value="MDR8019920.1"/>
    <property type="molecule type" value="Genomic_DNA"/>
</dbReference>
<organism evidence="5 6">
    <name type="scientific">Nesterenkonia aerolata</name>
    <dbReference type="NCBI Taxonomy" id="3074079"/>
    <lineage>
        <taxon>Bacteria</taxon>
        <taxon>Bacillati</taxon>
        <taxon>Actinomycetota</taxon>
        <taxon>Actinomycetes</taxon>
        <taxon>Micrococcales</taxon>
        <taxon>Micrococcaceae</taxon>
        <taxon>Nesterenkonia</taxon>
    </lineage>
</organism>
<dbReference type="InterPro" id="IPR005471">
    <property type="entry name" value="Tscrpt_reg_IclR_N"/>
</dbReference>
<dbReference type="PANTHER" id="PTHR30136:SF24">
    <property type="entry name" value="HTH-TYPE TRANSCRIPTIONAL REPRESSOR ALLR"/>
    <property type="match status" value="1"/>
</dbReference>
<dbReference type="PROSITE" id="PS51078">
    <property type="entry name" value="ICLR_ED"/>
    <property type="match status" value="1"/>
</dbReference>
<reference evidence="5 6" key="1">
    <citation type="submission" date="2023-09" db="EMBL/GenBank/DDBJ databases">
        <title>Description of three actinobacteria isolated from air of manufacturing shop in a pharmaceutical factory.</title>
        <authorList>
            <person name="Zhang D.-F."/>
        </authorList>
    </citation>
    <scope>NUCLEOTIDE SEQUENCE [LARGE SCALE GENOMIC DNA]</scope>
    <source>
        <strain evidence="5 6">LY-0111</strain>
    </source>
</reference>
<dbReference type="SUPFAM" id="SSF55781">
    <property type="entry name" value="GAF domain-like"/>
    <property type="match status" value="1"/>
</dbReference>